<evidence type="ECO:0000313" key="2">
    <source>
        <dbReference type="Proteomes" id="UP000008281"/>
    </source>
</evidence>
<dbReference type="EMBL" id="DS268430">
    <property type="protein sequence ID" value="EFO96143.1"/>
    <property type="molecule type" value="Genomic_DNA"/>
</dbReference>
<dbReference type="PANTHER" id="PTHR31379">
    <property type="entry name" value="F-BOX C PROTEIN-RELATED-RELATED"/>
    <property type="match status" value="1"/>
</dbReference>
<reference evidence="1" key="1">
    <citation type="submission" date="2007-07" db="EMBL/GenBank/DDBJ databases">
        <title>PCAP assembly of the Caenorhabditis remanei genome.</title>
        <authorList>
            <consortium name="The Caenorhabditis remanei Sequencing Consortium"/>
            <person name="Wilson R.K."/>
        </authorList>
    </citation>
    <scope>NUCLEOTIDE SEQUENCE [LARGE SCALE GENOMIC DNA]</scope>
    <source>
        <strain evidence="1">PB4641</strain>
    </source>
</reference>
<dbReference type="PANTHER" id="PTHR31379:SF1">
    <property type="entry name" value="F-BOX C PROTEIN-RELATED"/>
    <property type="match status" value="1"/>
</dbReference>
<name>E3M9I0_CAERE</name>
<sequence>MPKKSNKPLSYESLKSVLLHMEANIRFRLSFKLHGIRTAERATPLRISSLTLSYYNIVVDGIEYSVLAQRKHSSMEVPKPFSWYPVTSRGALYDRSCRFGNYDINFYGGLDWITEDVMTPGDMRMEWLETELNDRKRKENGKNRGKRDQQLAEDTLEKMIEDARRLPENKTSPQEILKKWYSTTIHFTMKGRTCYKTETLTYDKKLIEAKKYVATRLFGNRRHSIIVRHFYFVEEESEVVRLPSGFLQFKVQSLKTCTKPAAVFNFLEPILDPDSFPLKKISMNSAYSDFEREDFEHSAIHNAKKLIFRRFSTISVLKNLQNEFVAVELGDFTIQNLMDLLNHWIATKRKIGSIFRCSYEREEEITRLFNLLHDRFGVDHHISESSWDNFSSHNMWIPINETSQLRVFSGVRTTFDSQSWRVYMKVMHT</sequence>
<proteinExistence type="predicted"/>
<dbReference type="InParanoid" id="E3M9I0"/>
<accession>E3M9I0</accession>
<dbReference type="AlphaFoldDB" id="E3M9I0"/>
<dbReference type="FunCoup" id="E3M9I0">
    <property type="interactions" value="562"/>
</dbReference>
<dbReference type="InterPro" id="IPR021942">
    <property type="entry name" value="DUF3557"/>
</dbReference>
<dbReference type="OMA" id="ISMNSAY"/>
<protein>
    <submittedName>
        <fullName evidence="1">Uncharacterized protein</fullName>
    </submittedName>
</protein>
<dbReference type="OrthoDB" id="5889481at2759"/>
<evidence type="ECO:0000313" key="1">
    <source>
        <dbReference type="EMBL" id="EFO96143.1"/>
    </source>
</evidence>
<dbReference type="HOGENOM" id="CLU_042576_0_1_1"/>
<organism evidence="2">
    <name type="scientific">Caenorhabditis remanei</name>
    <name type="common">Caenorhabditis vulgaris</name>
    <dbReference type="NCBI Taxonomy" id="31234"/>
    <lineage>
        <taxon>Eukaryota</taxon>
        <taxon>Metazoa</taxon>
        <taxon>Ecdysozoa</taxon>
        <taxon>Nematoda</taxon>
        <taxon>Chromadorea</taxon>
        <taxon>Rhabditida</taxon>
        <taxon>Rhabditina</taxon>
        <taxon>Rhabditomorpha</taxon>
        <taxon>Rhabditoidea</taxon>
        <taxon>Rhabditidae</taxon>
        <taxon>Peloderinae</taxon>
        <taxon>Caenorhabditis</taxon>
    </lineage>
</organism>
<gene>
    <name evidence="1" type="ORF">CRE_14555</name>
</gene>
<dbReference type="Proteomes" id="UP000008281">
    <property type="component" value="Unassembled WGS sequence"/>
</dbReference>
<keyword evidence="2" id="KW-1185">Reference proteome</keyword>
<dbReference type="Pfam" id="PF12078">
    <property type="entry name" value="DUF3557"/>
    <property type="match status" value="1"/>
</dbReference>